<protein>
    <submittedName>
        <fullName evidence="1">Sarcosine oxidase subunit gamma</fullName>
    </submittedName>
</protein>
<keyword evidence="2" id="KW-1185">Reference proteome</keyword>
<name>A0A1H2RHQ0_9RHOB</name>
<organism evidence="1 2">
    <name type="scientific">Litoreibacter albidus</name>
    <dbReference type="NCBI Taxonomy" id="670155"/>
    <lineage>
        <taxon>Bacteria</taxon>
        <taxon>Pseudomonadati</taxon>
        <taxon>Pseudomonadota</taxon>
        <taxon>Alphaproteobacteria</taxon>
        <taxon>Rhodobacterales</taxon>
        <taxon>Roseobacteraceae</taxon>
        <taxon>Litoreibacter</taxon>
    </lineage>
</organism>
<dbReference type="STRING" id="670155.SAMN04488001_0509"/>
<accession>A0A1H2RHQ0</accession>
<reference evidence="2" key="1">
    <citation type="submission" date="2016-10" db="EMBL/GenBank/DDBJ databases">
        <authorList>
            <person name="Varghese N."/>
            <person name="Submissions S."/>
        </authorList>
    </citation>
    <scope>NUCLEOTIDE SEQUENCE [LARGE SCALE GENOMIC DNA]</scope>
    <source>
        <strain evidence="2">DSM 26922</strain>
    </source>
</reference>
<evidence type="ECO:0000313" key="2">
    <source>
        <dbReference type="Proteomes" id="UP000199441"/>
    </source>
</evidence>
<evidence type="ECO:0000313" key="1">
    <source>
        <dbReference type="EMBL" id="SDW18931.1"/>
    </source>
</evidence>
<dbReference type="Gene3D" id="3.30.1360.120">
    <property type="entry name" value="Probable tRNA modification gtpase trme, domain 1"/>
    <property type="match status" value="1"/>
</dbReference>
<dbReference type="InterPro" id="IPR027266">
    <property type="entry name" value="TrmE/GcvT-like"/>
</dbReference>
<dbReference type="Proteomes" id="UP000199441">
    <property type="component" value="Unassembled WGS sequence"/>
</dbReference>
<gene>
    <name evidence="1" type="ORF">SAMN04488001_0509</name>
</gene>
<proteinExistence type="predicted"/>
<dbReference type="SUPFAM" id="SSF103025">
    <property type="entry name" value="Folate-binding domain"/>
    <property type="match status" value="1"/>
</dbReference>
<dbReference type="OrthoDB" id="7350722at2"/>
<dbReference type="RefSeq" id="WP_089943909.1">
    <property type="nucleotide sequence ID" value="NZ_FNOI01000001.1"/>
</dbReference>
<dbReference type="EMBL" id="FNOI01000001">
    <property type="protein sequence ID" value="SDW18931.1"/>
    <property type="molecule type" value="Genomic_DNA"/>
</dbReference>
<dbReference type="AlphaFoldDB" id="A0A1H2RHQ0"/>
<sequence>MIDLVAKSPAAGLLPVTVGASTLSEQPVTQIYSIAPFKGAHVSTALKKAVGLGLPNVGGSKSEDGVEILWAARGQYFLIGAKPPPLPAAITDQSDAWCTVALTGENTDHVMARLCPLDIASMEHGDVARSLVGHMSAIIVKRKGGVTLMVFRAFAKTLVHDLQTAMRSVTAQATLPD</sequence>